<gene>
    <name evidence="2" type="ORF">CJD36_004180</name>
</gene>
<dbReference type="EMBL" id="PPSL01000001">
    <property type="protein sequence ID" value="PQJ12949.1"/>
    <property type="molecule type" value="Genomic_DNA"/>
</dbReference>
<name>A0A2S7T168_9BACT</name>
<sequence>MANDILLLKDANGKILDKYLSKGWYRSGKFVFTTKIVSPGQDAVYPVYWLRYITSKVALSTKNKKIIELNKHFSVTIKKFAITDELRTLHRSYIDSVTFTTAATLEDLLMEVPARRFDSYVIEVRDGNKLISAGIFDKGTTSIAGIVNFYLPEYKKYSPGKYIMLLKYQYCIEQNIPLYYPGYYALGLSVFDYKLFLDKQATEVYLPGPNIWIPYFEFDRIIKNLYASNG</sequence>
<dbReference type="AlphaFoldDB" id="A0A2S7T168"/>
<organism evidence="2 3">
    <name type="scientific">Flavipsychrobacter stenotrophus</name>
    <dbReference type="NCBI Taxonomy" id="2077091"/>
    <lineage>
        <taxon>Bacteria</taxon>
        <taxon>Pseudomonadati</taxon>
        <taxon>Bacteroidota</taxon>
        <taxon>Chitinophagia</taxon>
        <taxon>Chitinophagales</taxon>
        <taxon>Chitinophagaceae</taxon>
        <taxon>Flavipsychrobacter</taxon>
    </lineage>
</organism>
<feature type="domain" description="N-end rule aminoacyl transferase C-terminal" evidence="1">
    <location>
        <begin position="90"/>
        <end position="195"/>
    </location>
</feature>
<dbReference type="Proteomes" id="UP000239872">
    <property type="component" value="Unassembled WGS sequence"/>
</dbReference>
<reference evidence="2 3" key="1">
    <citation type="submission" date="2018-01" db="EMBL/GenBank/DDBJ databases">
        <title>A novel member of the phylum Bacteroidetes isolated from glacier ice.</title>
        <authorList>
            <person name="Liu Q."/>
            <person name="Xin Y.-H."/>
        </authorList>
    </citation>
    <scope>NUCLEOTIDE SEQUENCE [LARGE SCALE GENOMIC DNA]</scope>
    <source>
        <strain evidence="2 3">RB1R16</strain>
    </source>
</reference>
<evidence type="ECO:0000259" key="1">
    <source>
        <dbReference type="Pfam" id="PF04377"/>
    </source>
</evidence>
<proteinExistence type="predicted"/>
<protein>
    <submittedName>
        <fullName evidence="2">Arginine-tRNA-protein transferase</fullName>
    </submittedName>
</protein>
<dbReference type="RefSeq" id="WP_105037833.1">
    <property type="nucleotide sequence ID" value="NZ_PPSL01000001.1"/>
</dbReference>
<evidence type="ECO:0000313" key="3">
    <source>
        <dbReference type="Proteomes" id="UP000239872"/>
    </source>
</evidence>
<comment type="caution">
    <text evidence="2">The sequence shown here is derived from an EMBL/GenBank/DDBJ whole genome shotgun (WGS) entry which is preliminary data.</text>
</comment>
<dbReference type="OrthoDB" id="9782022at2"/>
<dbReference type="InterPro" id="IPR007472">
    <property type="entry name" value="N-end_Aminoacyl_Trfase_C"/>
</dbReference>
<dbReference type="Pfam" id="PF04377">
    <property type="entry name" value="ATE_C"/>
    <property type="match status" value="1"/>
</dbReference>
<accession>A0A2S7T168</accession>
<dbReference type="GO" id="GO:0004057">
    <property type="term" value="F:arginyl-tRNA--protein transferase activity"/>
    <property type="evidence" value="ECO:0007669"/>
    <property type="project" value="InterPro"/>
</dbReference>
<evidence type="ECO:0000313" key="2">
    <source>
        <dbReference type="EMBL" id="PQJ12949.1"/>
    </source>
</evidence>
<keyword evidence="3" id="KW-1185">Reference proteome</keyword>
<dbReference type="SUPFAM" id="SSF55729">
    <property type="entry name" value="Acyl-CoA N-acyltransferases (Nat)"/>
    <property type="match status" value="1"/>
</dbReference>
<keyword evidence="2" id="KW-0808">Transferase</keyword>
<dbReference type="InterPro" id="IPR016181">
    <property type="entry name" value="Acyl_CoA_acyltransferase"/>
</dbReference>